<protein>
    <recommendedName>
        <fullName evidence="4">non-specific protein-tyrosine kinase</fullName>
        <ecNumber evidence="4">2.7.10.2</ecNumber>
    </recommendedName>
</protein>
<keyword evidence="11" id="KW-0067">ATP-binding</keyword>
<feature type="coiled-coil region" evidence="16">
    <location>
        <begin position="174"/>
        <end position="238"/>
    </location>
</feature>
<dbReference type="PANTHER" id="PTHR32309">
    <property type="entry name" value="TYROSINE-PROTEIN KINASE"/>
    <property type="match status" value="1"/>
</dbReference>
<dbReference type="CDD" id="cd05387">
    <property type="entry name" value="BY-kinase"/>
    <property type="match status" value="1"/>
</dbReference>
<comment type="catalytic activity">
    <reaction evidence="15">
        <text>L-tyrosyl-[protein] + ATP = O-phospho-L-tyrosyl-[protein] + ADP + H(+)</text>
        <dbReference type="Rhea" id="RHEA:10596"/>
        <dbReference type="Rhea" id="RHEA-COMP:10136"/>
        <dbReference type="Rhea" id="RHEA-COMP:20101"/>
        <dbReference type="ChEBI" id="CHEBI:15378"/>
        <dbReference type="ChEBI" id="CHEBI:30616"/>
        <dbReference type="ChEBI" id="CHEBI:46858"/>
        <dbReference type="ChEBI" id="CHEBI:61978"/>
        <dbReference type="ChEBI" id="CHEBI:456216"/>
        <dbReference type="EC" id="2.7.10.2"/>
    </reaction>
</comment>
<evidence type="ECO:0000256" key="2">
    <source>
        <dbReference type="ARBA" id="ARBA00007316"/>
    </source>
</evidence>
<feature type="domain" description="Tyrosine-protein kinase G-rich" evidence="20">
    <location>
        <begin position="348"/>
        <end position="422"/>
    </location>
</feature>
<comment type="subcellular location">
    <subcellularLocation>
        <location evidence="1">Cell inner membrane</location>
        <topology evidence="1">Multi-pass membrane protein</topology>
    </subcellularLocation>
</comment>
<dbReference type="InterPro" id="IPR027417">
    <property type="entry name" value="P-loop_NTPase"/>
</dbReference>
<keyword evidence="5" id="KW-1003">Cell membrane</keyword>
<evidence type="ECO:0000256" key="13">
    <source>
        <dbReference type="ARBA" id="ARBA00023136"/>
    </source>
</evidence>
<feature type="transmembrane region" description="Helical" evidence="17">
    <location>
        <begin position="20"/>
        <end position="40"/>
    </location>
</feature>
<keyword evidence="13 17" id="KW-0472">Membrane</keyword>
<keyword evidence="16" id="KW-0175">Coiled coil</keyword>
<evidence type="ECO:0000256" key="14">
    <source>
        <dbReference type="ARBA" id="ARBA00023137"/>
    </source>
</evidence>
<evidence type="ECO:0000256" key="12">
    <source>
        <dbReference type="ARBA" id="ARBA00022989"/>
    </source>
</evidence>
<dbReference type="InterPro" id="IPR025669">
    <property type="entry name" value="AAA_dom"/>
</dbReference>
<dbReference type="EC" id="2.7.10.2" evidence="4"/>
<keyword evidence="14 21" id="KW-0829">Tyrosine-protein kinase</keyword>
<evidence type="ECO:0000256" key="4">
    <source>
        <dbReference type="ARBA" id="ARBA00011903"/>
    </source>
</evidence>
<dbReference type="InterPro" id="IPR050445">
    <property type="entry name" value="Bact_polysacc_biosynth/exp"/>
</dbReference>
<evidence type="ECO:0000259" key="19">
    <source>
        <dbReference type="Pfam" id="PF13614"/>
    </source>
</evidence>
<dbReference type="GO" id="GO:0005886">
    <property type="term" value="C:plasma membrane"/>
    <property type="evidence" value="ECO:0007669"/>
    <property type="project" value="UniProtKB-SubCell"/>
</dbReference>
<evidence type="ECO:0000259" key="18">
    <source>
        <dbReference type="Pfam" id="PF02706"/>
    </source>
</evidence>
<evidence type="ECO:0000256" key="3">
    <source>
        <dbReference type="ARBA" id="ARBA00008883"/>
    </source>
</evidence>
<dbReference type="EMBL" id="OUNR01000020">
    <property type="protein sequence ID" value="SPP66516.1"/>
    <property type="molecule type" value="Genomic_DNA"/>
</dbReference>
<reference evidence="22" key="1">
    <citation type="submission" date="2018-04" db="EMBL/GenBank/DDBJ databases">
        <authorList>
            <person name="Lucker S."/>
            <person name="Sakoula D."/>
        </authorList>
    </citation>
    <scope>NUCLEOTIDE SEQUENCE [LARGE SCALE GENOMIC DNA]</scope>
</reference>
<keyword evidence="12 17" id="KW-1133">Transmembrane helix</keyword>
<dbReference type="Gene3D" id="3.40.50.300">
    <property type="entry name" value="P-loop containing nucleotide triphosphate hydrolases"/>
    <property type="match status" value="1"/>
</dbReference>
<gene>
    <name evidence="21" type="ORF">NITLEN_70106</name>
</gene>
<dbReference type="GO" id="GO:0005524">
    <property type="term" value="F:ATP binding"/>
    <property type="evidence" value="ECO:0007669"/>
    <property type="project" value="UniProtKB-KW"/>
</dbReference>
<dbReference type="InterPro" id="IPR032807">
    <property type="entry name" value="GNVR"/>
</dbReference>
<dbReference type="Pfam" id="PF13807">
    <property type="entry name" value="GNVR"/>
    <property type="match status" value="1"/>
</dbReference>
<feature type="domain" description="Polysaccharide chain length determinant N-terminal" evidence="18">
    <location>
        <begin position="5"/>
        <end position="96"/>
    </location>
</feature>
<keyword evidence="10 21" id="KW-0418">Kinase</keyword>
<evidence type="ECO:0000256" key="7">
    <source>
        <dbReference type="ARBA" id="ARBA00022679"/>
    </source>
</evidence>
<accession>A0A330LBR0</accession>
<dbReference type="OrthoDB" id="9812433at2"/>
<dbReference type="GO" id="GO:0004715">
    <property type="term" value="F:non-membrane spanning protein tyrosine kinase activity"/>
    <property type="evidence" value="ECO:0007669"/>
    <property type="project" value="UniProtKB-EC"/>
</dbReference>
<organism evidence="21 22">
    <name type="scientific">Nitrospira lenta</name>
    <dbReference type="NCBI Taxonomy" id="1436998"/>
    <lineage>
        <taxon>Bacteria</taxon>
        <taxon>Pseudomonadati</taxon>
        <taxon>Nitrospirota</taxon>
        <taxon>Nitrospiria</taxon>
        <taxon>Nitrospirales</taxon>
        <taxon>Nitrospiraceae</taxon>
        <taxon>Nitrospira</taxon>
    </lineage>
</organism>
<evidence type="ECO:0000256" key="10">
    <source>
        <dbReference type="ARBA" id="ARBA00022777"/>
    </source>
</evidence>
<dbReference type="InterPro" id="IPR003856">
    <property type="entry name" value="LPS_length_determ_N"/>
</dbReference>
<comment type="similarity">
    <text evidence="3">Belongs to the etk/wzc family.</text>
</comment>
<dbReference type="RefSeq" id="WP_121990672.1">
    <property type="nucleotide sequence ID" value="NZ_OUNR01000020.1"/>
</dbReference>
<evidence type="ECO:0000256" key="15">
    <source>
        <dbReference type="ARBA" id="ARBA00051245"/>
    </source>
</evidence>
<keyword evidence="7 21" id="KW-0808">Transferase</keyword>
<evidence type="ECO:0000256" key="16">
    <source>
        <dbReference type="SAM" id="Coils"/>
    </source>
</evidence>
<sequence length="712" mass="79726">MAQYELNVIDYWLIIKKRKYLIMLAAALVVGFTVIFSQLLQPPPVYEASARVKFDRSTTVVQQLLDSMSFSNANDLITQSEFIRSFPVMERVATQLGVVPSDLTPEQKRSAEHLNLIYNFGQQIKTQREGETNIIRITATASEARMAEQMANHVAESYRQENIAARNRLVTESRRFVEDQLRELEGQLAGAEEALRNFKEQEGQVFLTDEAKAALETFTKLEEQHNAVLRNRGEAERQIAVLSRHDGTLEQDNIRIFTEEQYAQLTALNQRLLDLGQERTALLINYTESHPVVKEISQKIAGLKAEMVRELRSKQKTLNERALALDQQIHVYRERYMAFPKAAIQMSRLERDVKVNADLLESLKVKHQELLIKSAGQIEEVTIIAPAIAPMAAVNASNMLLNIMVSSLMGLFMGVVLAFARESFDTSIGTIEGVEEFLKVPVLGIIPQFDHRELVEQAKAALPASTPPATVESLSRLICLVDPKSVLSESLRSLRTNIQFASMDRKVKSIIFTSAGLGEGKSTSVINLAITMAQEGQRVLLVDADLRKPIVHQRLGLDREPGLVDALIGTTSWRSYVRSASDLMLGPIGADRMMNTPGLDNLHVLTSGSESGNPNEFLNLNKIKVLVDEMQQDYDMVLFDTPPILPVTDAVAFSSRVDGTILVYQVGRIGRNALKRAKFLLDHAQANIMGVVLTNVKSEVTPEYGLYRYEYR</sequence>
<evidence type="ECO:0000313" key="22">
    <source>
        <dbReference type="Proteomes" id="UP000248168"/>
    </source>
</evidence>
<dbReference type="NCBIfam" id="TIGR01007">
    <property type="entry name" value="eps_fam"/>
    <property type="match status" value="1"/>
</dbReference>
<evidence type="ECO:0000256" key="11">
    <source>
        <dbReference type="ARBA" id="ARBA00022840"/>
    </source>
</evidence>
<dbReference type="PANTHER" id="PTHR32309:SF13">
    <property type="entry name" value="FERRIC ENTEROBACTIN TRANSPORT PROTEIN FEPE"/>
    <property type="match status" value="1"/>
</dbReference>
<feature type="domain" description="AAA" evidence="19">
    <location>
        <begin position="516"/>
        <end position="654"/>
    </location>
</feature>
<proteinExistence type="inferred from homology"/>
<dbReference type="InParanoid" id="A0A330LBR0"/>
<evidence type="ECO:0000313" key="21">
    <source>
        <dbReference type="EMBL" id="SPP66516.1"/>
    </source>
</evidence>
<dbReference type="Pfam" id="PF02706">
    <property type="entry name" value="Wzz"/>
    <property type="match status" value="1"/>
</dbReference>
<evidence type="ECO:0000256" key="6">
    <source>
        <dbReference type="ARBA" id="ARBA00022519"/>
    </source>
</evidence>
<dbReference type="FunCoup" id="A0A330LBR0">
    <property type="interactions" value="325"/>
</dbReference>
<dbReference type="AlphaFoldDB" id="A0A330LBR0"/>
<dbReference type="Proteomes" id="UP000248168">
    <property type="component" value="Unassembled WGS sequence"/>
</dbReference>
<dbReference type="SUPFAM" id="SSF52540">
    <property type="entry name" value="P-loop containing nucleoside triphosphate hydrolases"/>
    <property type="match status" value="1"/>
</dbReference>
<evidence type="ECO:0000259" key="20">
    <source>
        <dbReference type="Pfam" id="PF13807"/>
    </source>
</evidence>
<dbReference type="InterPro" id="IPR005702">
    <property type="entry name" value="Wzc-like_C"/>
</dbReference>
<keyword evidence="8 17" id="KW-0812">Transmembrane</keyword>
<evidence type="ECO:0000256" key="1">
    <source>
        <dbReference type="ARBA" id="ARBA00004429"/>
    </source>
</evidence>
<name>A0A330LBR0_9BACT</name>
<dbReference type="Pfam" id="PF13614">
    <property type="entry name" value="AAA_31"/>
    <property type="match status" value="1"/>
</dbReference>
<keyword evidence="22" id="KW-1185">Reference proteome</keyword>
<evidence type="ECO:0000256" key="17">
    <source>
        <dbReference type="SAM" id="Phobius"/>
    </source>
</evidence>
<keyword evidence="6" id="KW-0997">Cell inner membrane</keyword>
<comment type="similarity">
    <text evidence="2">Belongs to the CpsD/CapB family.</text>
</comment>
<evidence type="ECO:0000256" key="5">
    <source>
        <dbReference type="ARBA" id="ARBA00022475"/>
    </source>
</evidence>
<keyword evidence="9" id="KW-0547">Nucleotide-binding</keyword>
<evidence type="ECO:0000256" key="8">
    <source>
        <dbReference type="ARBA" id="ARBA00022692"/>
    </source>
</evidence>
<evidence type="ECO:0000256" key="9">
    <source>
        <dbReference type="ARBA" id="ARBA00022741"/>
    </source>
</evidence>